<dbReference type="STRING" id="639004.SAMN04488239_107186"/>
<accession>A0A1G6UY21</accession>
<dbReference type="AlphaFoldDB" id="A0A1G6UY21"/>
<protein>
    <submittedName>
        <fullName evidence="1">Uncharacterized protein</fullName>
    </submittedName>
</protein>
<gene>
    <name evidence="1" type="ORF">SAMN04488239_107186</name>
</gene>
<sequence>MIKRGAIWKDIKFYHQYFAVPPRIAAAGGNRGQKIGATTSGLLTSAGSGSWMKVRPATRSGVPTMNECRFRPARRSKTPFGALFSVTGTVRDIDRNVTKENTS</sequence>
<dbReference type="RefSeq" id="WP_143028550.1">
    <property type="nucleotide sequence ID" value="NZ_FMZV01000007.1"/>
</dbReference>
<evidence type="ECO:0000313" key="2">
    <source>
        <dbReference type="Proteomes" id="UP000199628"/>
    </source>
</evidence>
<reference evidence="2" key="1">
    <citation type="submission" date="2016-10" db="EMBL/GenBank/DDBJ databases">
        <authorList>
            <person name="Varghese N."/>
            <person name="Submissions S."/>
        </authorList>
    </citation>
    <scope>NUCLEOTIDE SEQUENCE [LARGE SCALE GENOMIC DNA]</scope>
    <source>
        <strain evidence="2">CGMCC 1.9108</strain>
    </source>
</reference>
<evidence type="ECO:0000313" key="1">
    <source>
        <dbReference type="EMBL" id="SDD46161.1"/>
    </source>
</evidence>
<proteinExistence type="predicted"/>
<name>A0A1G6UY21_9RHOB</name>
<dbReference type="Proteomes" id="UP000199628">
    <property type="component" value="Unassembled WGS sequence"/>
</dbReference>
<keyword evidence="2" id="KW-1185">Reference proteome</keyword>
<organism evidence="1 2">
    <name type="scientific">Ruegeria marina</name>
    <dbReference type="NCBI Taxonomy" id="639004"/>
    <lineage>
        <taxon>Bacteria</taxon>
        <taxon>Pseudomonadati</taxon>
        <taxon>Pseudomonadota</taxon>
        <taxon>Alphaproteobacteria</taxon>
        <taxon>Rhodobacterales</taxon>
        <taxon>Roseobacteraceae</taxon>
        <taxon>Ruegeria</taxon>
    </lineage>
</organism>
<dbReference type="EMBL" id="FMZV01000007">
    <property type="protein sequence ID" value="SDD46161.1"/>
    <property type="molecule type" value="Genomic_DNA"/>
</dbReference>